<feature type="binding site" evidence="15">
    <location>
        <position position="56"/>
    </location>
    <ligand>
        <name>[2Fe-2S] cluster</name>
        <dbReference type="ChEBI" id="CHEBI:190135"/>
    </ligand>
</feature>
<dbReference type="InterPro" id="IPR020558">
    <property type="entry name" value="DiOHA_6PGluconate_deHydtase_CS"/>
</dbReference>
<evidence type="ECO:0000256" key="12">
    <source>
        <dbReference type="ARBA" id="ARBA00029436"/>
    </source>
</evidence>
<evidence type="ECO:0000256" key="1">
    <source>
        <dbReference type="ARBA" id="ARBA00001946"/>
    </source>
</evidence>
<keyword evidence="6 15" id="KW-0460">Magnesium</keyword>
<evidence type="ECO:0000256" key="7">
    <source>
        <dbReference type="ARBA" id="ARBA00023004"/>
    </source>
</evidence>
<dbReference type="Pfam" id="PF00920">
    <property type="entry name" value="ILVD_EDD_N"/>
    <property type="match status" value="1"/>
</dbReference>
<evidence type="ECO:0000259" key="16">
    <source>
        <dbReference type="Pfam" id="PF00920"/>
    </source>
</evidence>
<dbReference type="SUPFAM" id="SSF52016">
    <property type="entry name" value="LeuD/IlvD-like"/>
    <property type="match status" value="1"/>
</dbReference>
<keyword evidence="8 15" id="KW-0411">Iron-sulfur</keyword>
<evidence type="ECO:0000256" key="11">
    <source>
        <dbReference type="ARBA" id="ARBA00029304"/>
    </source>
</evidence>
<dbReference type="UniPathway" id="UPA00047">
    <property type="reaction ID" value="UER00057"/>
</dbReference>
<dbReference type="EMBL" id="CADCVQ010000041">
    <property type="protein sequence ID" value="CAA9480204.1"/>
    <property type="molecule type" value="Genomic_DNA"/>
</dbReference>
<evidence type="ECO:0000256" key="14">
    <source>
        <dbReference type="ARBA" id="ARBA00029490"/>
    </source>
</evidence>
<keyword evidence="4 15" id="KW-0001">2Fe-2S</keyword>
<dbReference type="PROSITE" id="PS00887">
    <property type="entry name" value="ILVD_EDD_2"/>
    <property type="match status" value="1"/>
</dbReference>
<keyword evidence="5 15" id="KW-0479">Metal-binding</keyword>
<dbReference type="HAMAP" id="MF_00012">
    <property type="entry name" value="IlvD"/>
    <property type="match status" value="1"/>
</dbReference>
<feature type="domain" description="Dihydroxy-acid/6-phosphogluconate dehydratase N-terminal" evidence="16">
    <location>
        <begin position="41"/>
        <end position="357"/>
    </location>
</feature>
<dbReference type="PROSITE" id="PS00886">
    <property type="entry name" value="ILVD_EDD_1"/>
    <property type="match status" value="1"/>
</dbReference>
<dbReference type="AlphaFoldDB" id="A0A6J4RRH2"/>
<organism evidence="18">
    <name type="scientific">uncultured Solirubrobacteraceae bacterium</name>
    <dbReference type="NCBI Taxonomy" id="1162706"/>
    <lineage>
        <taxon>Bacteria</taxon>
        <taxon>Bacillati</taxon>
        <taxon>Actinomycetota</taxon>
        <taxon>Thermoleophilia</taxon>
        <taxon>Solirubrobacterales</taxon>
        <taxon>Solirubrobacteraceae</taxon>
        <taxon>environmental samples</taxon>
    </lineage>
</organism>
<evidence type="ECO:0000256" key="4">
    <source>
        <dbReference type="ARBA" id="ARBA00022714"/>
    </source>
</evidence>
<dbReference type="InterPro" id="IPR004404">
    <property type="entry name" value="DihydroxyA_deHydtase"/>
</dbReference>
<feature type="binding site" evidence="15">
    <location>
        <position position="451"/>
    </location>
    <ligand>
        <name>Mg(2+)</name>
        <dbReference type="ChEBI" id="CHEBI:18420"/>
    </ligand>
</feature>
<reference evidence="18" key="1">
    <citation type="submission" date="2020-02" db="EMBL/GenBank/DDBJ databases">
        <authorList>
            <person name="Meier V. D."/>
        </authorList>
    </citation>
    <scope>NUCLEOTIDE SEQUENCE</scope>
    <source>
        <strain evidence="18">AVDCRST_MAG67</strain>
    </source>
</reference>
<evidence type="ECO:0000313" key="18">
    <source>
        <dbReference type="EMBL" id="CAA9480204.1"/>
    </source>
</evidence>
<feature type="modified residue" description="N6-carboxylysine" evidence="15">
    <location>
        <position position="131"/>
    </location>
</feature>
<comment type="cofactor">
    <cofactor evidence="15">
        <name>[2Fe-2S] cluster</name>
        <dbReference type="ChEBI" id="CHEBI:190135"/>
    </cofactor>
    <text evidence="15">Binds 1 [2Fe-2S] cluster per subunit. This cluster acts as a Lewis acid cofactor.</text>
</comment>
<evidence type="ECO:0000256" key="10">
    <source>
        <dbReference type="ARBA" id="ARBA00023304"/>
    </source>
</evidence>
<dbReference type="Gene3D" id="3.50.30.80">
    <property type="entry name" value="IlvD/EDD C-terminal domain-like"/>
    <property type="match status" value="1"/>
</dbReference>
<sequence length="560" mass="57707">MSTNGKLDPKHNSRALTEGPARAPARAYLHGIGFDAEALSKPIIGVASTWIETMPCNFHLRALAAKVKEGIRQAGGTPMELNTIAISDGITMGTSGMKTSLVSREVIADSIELVARGHLFDAIVALSACDKTIPGTVMALARLNLPGVMLYGGSIAPGNFRGNDVTIQDVFEAVGSHAAGTMSDADLAELESVASPGSGACGGQFTANTMAMAFEVLGMSPMGSAMVPAEHAGKAGVAVEAGKLVMDVLDRGLRPREIITKDSLENAIAAIATSGGSTNGVLHLLAVAREAGVELDIDDFDRISEQTPLLCDLKPGGKYVATDLYAAGGVPLVAKRLLAAGLLHENAITVTGRTVGEHAREATEADGQRVVRPLDDPIKATGGLAILRGNLAPEGCVVKLSGHERRRHEGPARVFESEEEAMAAVVEGTIERGEVLVIRNEGPAGGPGMREMLGVTAALNGIGLGEHVALLTDGRFSGATHGFMAGHVAPEAVRGGPIAAVHDGDVITIDVDARRLDVALDDETIGERVAAYQGNDNGDLGGVLGKYAKLVSSASQGAVT</sequence>
<dbReference type="GO" id="GO:0051537">
    <property type="term" value="F:2 iron, 2 sulfur cluster binding"/>
    <property type="evidence" value="ECO:0007669"/>
    <property type="project" value="UniProtKB-UniRule"/>
</dbReference>
<comment type="similarity">
    <text evidence="2 15">Belongs to the IlvD/Edd family.</text>
</comment>
<evidence type="ECO:0000256" key="15">
    <source>
        <dbReference type="HAMAP-Rule" id="MF_00012"/>
    </source>
</evidence>
<evidence type="ECO:0000256" key="6">
    <source>
        <dbReference type="ARBA" id="ARBA00022842"/>
    </source>
</evidence>
<proteinExistence type="inferred from homology"/>
<dbReference type="GO" id="GO:0004160">
    <property type="term" value="F:dihydroxy-acid dehydratase activity"/>
    <property type="evidence" value="ECO:0007669"/>
    <property type="project" value="UniProtKB-UniRule"/>
</dbReference>
<dbReference type="InterPro" id="IPR042096">
    <property type="entry name" value="Dihydro-acid_dehy_C"/>
</dbReference>
<dbReference type="GO" id="GO:0009097">
    <property type="term" value="P:isoleucine biosynthetic process"/>
    <property type="evidence" value="ECO:0007669"/>
    <property type="project" value="UniProtKB-UniRule"/>
</dbReference>
<evidence type="ECO:0000256" key="2">
    <source>
        <dbReference type="ARBA" id="ARBA00006486"/>
    </source>
</evidence>
<keyword evidence="9 15" id="KW-0456">Lyase</keyword>
<feature type="binding site" evidence="15">
    <location>
        <position position="130"/>
    </location>
    <ligand>
        <name>Mg(2+)</name>
        <dbReference type="ChEBI" id="CHEBI:18420"/>
    </ligand>
</feature>
<dbReference type="Pfam" id="PF24877">
    <property type="entry name" value="ILV_EDD_C"/>
    <property type="match status" value="1"/>
</dbReference>
<keyword evidence="3 15" id="KW-0028">Amino-acid biosynthesis</keyword>
<evidence type="ECO:0000256" key="9">
    <source>
        <dbReference type="ARBA" id="ARBA00023239"/>
    </source>
</evidence>
<feature type="domain" description="Dihydroxy-acid/6-phosphogluconate dehydratase C-terminal" evidence="17">
    <location>
        <begin position="370"/>
        <end position="558"/>
    </location>
</feature>
<comment type="pathway">
    <text evidence="13 15">Amino-acid biosynthesis; L-isoleucine biosynthesis; L-isoleucine from 2-oxobutanoate: step 3/4.</text>
</comment>
<feature type="binding site" description="via carbamate group" evidence="15">
    <location>
        <position position="131"/>
    </location>
    <ligand>
        <name>Mg(2+)</name>
        <dbReference type="ChEBI" id="CHEBI:18420"/>
    </ligand>
</feature>
<evidence type="ECO:0000256" key="5">
    <source>
        <dbReference type="ARBA" id="ARBA00022723"/>
    </source>
</evidence>
<evidence type="ECO:0000256" key="13">
    <source>
        <dbReference type="ARBA" id="ARBA00029437"/>
    </source>
</evidence>
<comment type="subunit">
    <text evidence="15">Homodimer.</text>
</comment>
<feature type="active site" description="Proton acceptor" evidence="15">
    <location>
        <position position="477"/>
    </location>
</feature>
<dbReference type="EC" id="4.2.1.9" evidence="14 15"/>
<comment type="cofactor">
    <cofactor evidence="1 15">
        <name>Mg(2+)</name>
        <dbReference type="ChEBI" id="CHEBI:18420"/>
    </cofactor>
</comment>
<evidence type="ECO:0000259" key="17">
    <source>
        <dbReference type="Pfam" id="PF24877"/>
    </source>
</evidence>
<dbReference type="PANTHER" id="PTHR21000:SF5">
    <property type="entry name" value="DIHYDROXY-ACID DEHYDRATASE, MITOCHONDRIAL"/>
    <property type="match status" value="1"/>
</dbReference>
<dbReference type="GO" id="GO:0009099">
    <property type="term" value="P:L-valine biosynthetic process"/>
    <property type="evidence" value="ECO:0007669"/>
    <property type="project" value="UniProtKB-UniRule"/>
</dbReference>
<dbReference type="InterPro" id="IPR037237">
    <property type="entry name" value="IlvD/EDD_N"/>
</dbReference>
<evidence type="ECO:0000256" key="3">
    <source>
        <dbReference type="ARBA" id="ARBA00022605"/>
    </source>
</evidence>
<dbReference type="SUPFAM" id="SSF143975">
    <property type="entry name" value="IlvD/EDD N-terminal domain-like"/>
    <property type="match status" value="1"/>
</dbReference>
<comment type="caution">
    <text evidence="15">Lacks conserved residue(s) required for the propagation of feature annotation.</text>
</comment>
<accession>A0A6J4RRH2</accession>
<comment type="pathway">
    <text evidence="12 15">Amino-acid biosynthesis; L-valine biosynthesis; L-valine from pyruvate: step 3/4.</text>
</comment>
<feature type="binding site" evidence="15">
    <location>
        <position position="88"/>
    </location>
    <ligand>
        <name>Mg(2+)</name>
        <dbReference type="ChEBI" id="CHEBI:18420"/>
    </ligand>
</feature>
<dbReference type="NCBIfam" id="NF002068">
    <property type="entry name" value="PRK00911.1"/>
    <property type="match status" value="1"/>
</dbReference>
<dbReference type="InterPro" id="IPR050165">
    <property type="entry name" value="DHAD_IlvD/Edd"/>
</dbReference>
<dbReference type="NCBIfam" id="TIGR00110">
    <property type="entry name" value="ilvD"/>
    <property type="match status" value="1"/>
</dbReference>
<keyword evidence="7 15" id="KW-0408">Iron</keyword>
<dbReference type="PANTHER" id="PTHR21000">
    <property type="entry name" value="DIHYDROXY-ACID DEHYDRATASE DAD"/>
    <property type="match status" value="1"/>
</dbReference>
<comment type="function">
    <text evidence="15">Functions in the biosynthesis of branched-chain amino acids. Catalyzes the dehydration of (2R,3R)-2,3-dihydroxy-3-methylpentanoate (2,3-dihydroxy-3-methylvalerate) into 2-oxo-3-methylpentanoate (2-oxo-3-methylvalerate) and of (2R)-2,3-dihydroxy-3-methylbutanoate (2,3-dihydroxyisovalerate) into 2-oxo-3-methylbutanoate (2-oxoisovalerate), the penultimate precursor to L-isoleucine and L-valine, respectively.</text>
</comment>
<name>A0A6J4RRH2_9ACTN</name>
<dbReference type="FunFam" id="3.50.30.80:FF:000001">
    <property type="entry name" value="Dihydroxy-acid dehydratase"/>
    <property type="match status" value="1"/>
</dbReference>
<dbReference type="InterPro" id="IPR056740">
    <property type="entry name" value="ILV_EDD_C"/>
</dbReference>
<dbReference type="GO" id="GO:0000287">
    <property type="term" value="F:magnesium ion binding"/>
    <property type="evidence" value="ECO:0007669"/>
    <property type="project" value="UniProtKB-UniRule"/>
</dbReference>
<gene>
    <name evidence="15" type="primary">ilvD</name>
    <name evidence="18" type="ORF">AVDCRST_MAG67-816</name>
</gene>
<protein>
    <recommendedName>
        <fullName evidence="14 15">Dihydroxy-acid dehydratase</fullName>
        <shortName evidence="15">DAD</shortName>
        <ecNumber evidence="14 15">4.2.1.9</ecNumber>
    </recommendedName>
</protein>
<dbReference type="UniPathway" id="UPA00049">
    <property type="reaction ID" value="UER00061"/>
</dbReference>
<keyword evidence="10 15" id="KW-0100">Branched-chain amino acid biosynthesis</keyword>
<comment type="catalytic activity">
    <reaction evidence="11">
        <text>(2R)-2,3-dihydroxy-3-methylbutanoate = 3-methyl-2-oxobutanoate + H2O</text>
        <dbReference type="Rhea" id="RHEA:24809"/>
        <dbReference type="ChEBI" id="CHEBI:11851"/>
        <dbReference type="ChEBI" id="CHEBI:15377"/>
        <dbReference type="ChEBI" id="CHEBI:49072"/>
        <dbReference type="EC" id="4.2.1.9"/>
    </reaction>
    <physiologicalReaction direction="left-to-right" evidence="11">
        <dbReference type="Rhea" id="RHEA:24810"/>
    </physiologicalReaction>
</comment>
<comment type="catalytic activity">
    <reaction evidence="15">
        <text>(2R,3R)-2,3-dihydroxy-3-methylpentanoate = (S)-3-methyl-2-oxopentanoate + H2O</text>
        <dbReference type="Rhea" id="RHEA:27694"/>
        <dbReference type="ChEBI" id="CHEBI:15377"/>
        <dbReference type="ChEBI" id="CHEBI:35146"/>
        <dbReference type="ChEBI" id="CHEBI:49258"/>
        <dbReference type="EC" id="4.2.1.9"/>
    </reaction>
</comment>
<evidence type="ECO:0000256" key="8">
    <source>
        <dbReference type="ARBA" id="ARBA00023014"/>
    </source>
</evidence>
<dbReference type="InterPro" id="IPR000581">
    <property type="entry name" value="ILV_EDD_N"/>
</dbReference>